<evidence type="ECO:0000313" key="1">
    <source>
        <dbReference type="EMBL" id="AIF72137.1"/>
    </source>
</evidence>
<accession>A0A075M021</accession>
<dbReference type="RefSeq" id="YP_009056026.1">
    <property type="nucleotide sequence ID" value="NC_024788.1"/>
</dbReference>
<sequence>MEWVIMTKQFKSIGGLKNSVKATLKREGFELSNEGNKWRYGSGILVSSDRVDTITIEDIGLTGSRKNKHRPEVLEALEEYGAFVFNENCYGSIVEVIRIKFNK</sequence>
<protein>
    <submittedName>
        <fullName evidence="1">Uncharacterized protein</fullName>
    </submittedName>
</protein>
<keyword evidence="2" id="KW-1185">Reference proteome</keyword>
<proteinExistence type="predicted"/>
<dbReference type="EMBL" id="KJ489402">
    <property type="protein sequence ID" value="AIF72137.1"/>
    <property type="molecule type" value="Genomic_DNA"/>
</dbReference>
<name>A0A075M021_9CAUD</name>
<dbReference type="KEGG" id="vg:20283248"/>
<evidence type="ECO:0000313" key="2">
    <source>
        <dbReference type="Proteomes" id="UP000028561"/>
    </source>
</evidence>
<reference evidence="2" key="1">
    <citation type="submission" date="2014-09" db="EMBL/GenBank/DDBJ databases">
        <title>Genomic characterization and comparison of seven Myoviridae bacteriophage infecting Bacillus thuringiensis.</title>
        <authorList>
            <person name="Sauder A.B."/>
            <person name="McKenzie Q.R."/>
            <person name="Temple L.M."/>
            <person name="Alexis B.K."/>
            <person name="Al-Atrache Z."/>
            <person name="Lewis L.O."/>
            <person name="Loesser-Casey K.E."/>
            <person name="Mitchell K.J."/>
        </authorList>
    </citation>
    <scope>NUCLEOTIDE SEQUENCE [LARGE SCALE GENOMIC DNA]</scope>
</reference>
<reference evidence="1 2" key="2">
    <citation type="journal article" date="2016" name="Virology (Lond)">
        <title>Genomic characterization and comparison of seven Myoviridae bacteriophage infecting Bacillus thuringiensis.</title>
        <authorList>
            <person name="Sauder A.B."/>
            <person name="Quinn M.R."/>
            <person name="Brouillette A."/>
            <person name="Caruso S."/>
            <person name="Cresawn S."/>
            <person name="Erill I."/>
            <person name="Lewis L."/>
            <person name="Loesser-Casey K."/>
            <person name="Pate M."/>
            <person name="Scott C."/>
            <person name="Stockwell S."/>
            <person name="Temple L."/>
        </authorList>
    </citation>
    <scope>NUCLEOTIDE SEQUENCE [LARGE SCALE GENOMIC DNA]</scope>
</reference>
<dbReference type="Proteomes" id="UP000028561">
    <property type="component" value="Segment"/>
</dbReference>
<dbReference type="GeneID" id="20283248"/>
<organism evidence="1 2">
    <name type="scientific">Bacillus phage Riley</name>
    <dbReference type="NCBI Taxonomy" id="1486662"/>
    <lineage>
        <taxon>Viruses</taxon>
        <taxon>Duplodnaviria</taxon>
        <taxon>Heunggongvirae</taxon>
        <taxon>Uroviricota</taxon>
        <taxon>Caudoviricetes</taxon>
        <taxon>Herelleviridae</taxon>
        <taxon>Bastillevirinae</taxon>
        <taxon>Bequatrovirus</taxon>
        <taxon>Bequatrovirus riley</taxon>
    </lineage>
</organism>